<reference evidence="2" key="1">
    <citation type="submission" date="2020-02" db="EMBL/GenBank/DDBJ databases">
        <authorList>
            <person name="Meier V. D."/>
        </authorList>
    </citation>
    <scope>NUCLEOTIDE SEQUENCE</scope>
    <source>
        <strain evidence="2">AVDCRST_MAG59</strain>
    </source>
</reference>
<dbReference type="AlphaFoldDB" id="A0A6J4VMI8"/>
<feature type="compositionally biased region" description="Basic residues" evidence="1">
    <location>
        <begin position="117"/>
        <end position="153"/>
    </location>
</feature>
<protein>
    <submittedName>
        <fullName evidence="2">Uncharacterized protein</fullName>
    </submittedName>
</protein>
<proteinExistence type="predicted"/>
<feature type="compositionally biased region" description="Basic residues" evidence="1">
    <location>
        <begin position="270"/>
        <end position="292"/>
    </location>
</feature>
<name>A0A6J4VMI8_9BACT</name>
<gene>
    <name evidence="2" type="ORF">AVDCRST_MAG59-4338</name>
</gene>
<evidence type="ECO:0000256" key="1">
    <source>
        <dbReference type="SAM" id="MobiDB-lite"/>
    </source>
</evidence>
<accession>A0A6J4VMI8</accession>
<feature type="compositionally biased region" description="Basic and acidic residues" evidence="1">
    <location>
        <begin position="307"/>
        <end position="340"/>
    </location>
</feature>
<evidence type="ECO:0000313" key="2">
    <source>
        <dbReference type="EMBL" id="CAA9577793.1"/>
    </source>
</evidence>
<dbReference type="EMBL" id="CADCWF010000317">
    <property type="protein sequence ID" value="CAA9577793.1"/>
    <property type="molecule type" value="Genomic_DNA"/>
</dbReference>
<feature type="compositionally biased region" description="Basic residues" evidence="1">
    <location>
        <begin position="162"/>
        <end position="171"/>
    </location>
</feature>
<feature type="region of interest" description="Disordered" evidence="1">
    <location>
        <begin position="1"/>
        <end position="358"/>
    </location>
</feature>
<sequence length="358" mass="39427">GSADRARSARRGARPPRQGSAPHPLRRRQFRHAAGPAGTGRRADRPHRAVLPPLQRPGPGRRSRRVDAGHRRPRRPPTLPLAGGPPNDGGSVVYGGAGVRRQRPHPVRPGAGGHPVAVRRRRQRPLVRRPAGRRARPCRHPRRRGRPRRPRGRHAGDATRLAGRRRPRPRHPAGVGDERAATDRRPRRPAPPARARLGRHRQHQVAGRDRGARPRLRRLLERRQLRRLVGSRGAPAPSPGDAPQGGRVDPGRRLAGRRRSDAHCRLRLERLRRRPSGGGQRRRRRHVGRCRLPRGGPPRLGPVGDELGGHPGRDRGRNRDPGAGDGRARAAATDGRRLELEGLPAERSPTHPGPGGGV</sequence>
<feature type="non-terminal residue" evidence="2">
    <location>
        <position position="358"/>
    </location>
</feature>
<feature type="non-terminal residue" evidence="2">
    <location>
        <position position="1"/>
    </location>
</feature>
<feature type="compositionally biased region" description="Basic and acidic residues" evidence="1">
    <location>
        <begin position="258"/>
        <end position="269"/>
    </location>
</feature>
<feature type="compositionally biased region" description="Basic and acidic residues" evidence="1">
    <location>
        <begin position="206"/>
        <end position="223"/>
    </location>
</feature>
<organism evidence="2">
    <name type="scientific">uncultured Thermomicrobiales bacterium</name>
    <dbReference type="NCBI Taxonomy" id="1645740"/>
    <lineage>
        <taxon>Bacteria</taxon>
        <taxon>Pseudomonadati</taxon>
        <taxon>Thermomicrobiota</taxon>
        <taxon>Thermomicrobia</taxon>
        <taxon>Thermomicrobiales</taxon>
        <taxon>environmental samples</taxon>
    </lineage>
</organism>